<dbReference type="Pfam" id="PF04542">
    <property type="entry name" value="Sigma70_r2"/>
    <property type="match status" value="1"/>
</dbReference>
<feature type="compositionally biased region" description="Pro residues" evidence="6">
    <location>
        <begin position="329"/>
        <end position="374"/>
    </location>
</feature>
<evidence type="ECO:0000259" key="9">
    <source>
        <dbReference type="Pfam" id="PF08281"/>
    </source>
</evidence>
<dbReference type="InterPro" id="IPR013325">
    <property type="entry name" value="RNA_pol_sigma_r2"/>
</dbReference>
<dbReference type="NCBIfam" id="TIGR02937">
    <property type="entry name" value="sigma70-ECF"/>
    <property type="match status" value="1"/>
</dbReference>
<keyword evidence="7" id="KW-0472">Membrane</keyword>
<comment type="similarity">
    <text evidence="1">Belongs to the sigma-70 factor family. ECF subfamily.</text>
</comment>
<dbReference type="Gene3D" id="1.10.1740.10">
    <property type="match status" value="1"/>
</dbReference>
<proteinExistence type="inferred from homology"/>
<dbReference type="Proteomes" id="UP001651690">
    <property type="component" value="Unassembled WGS sequence"/>
</dbReference>
<evidence type="ECO:0000256" key="5">
    <source>
        <dbReference type="ARBA" id="ARBA00023163"/>
    </source>
</evidence>
<keyword evidence="4" id="KW-0238">DNA-binding</keyword>
<keyword evidence="7" id="KW-0812">Transmembrane</keyword>
<evidence type="ECO:0000256" key="7">
    <source>
        <dbReference type="SAM" id="Phobius"/>
    </source>
</evidence>
<dbReference type="InterPro" id="IPR013324">
    <property type="entry name" value="RNA_pol_sigma_r3/r4-like"/>
</dbReference>
<feature type="compositionally biased region" description="Pro residues" evidence="6">
    <location>
        <begin position="383"/>
        <end position="425"/>
    </location>
</feature>
<keyword evidence="5" id="KW-0804">Transcription</keyword>
<dbReference type="InterPro" id="IPR039425">
    <property type="entry name" value="RNA_pol_sigma-70-like"/>
</dbReference>
<dbReference type="EMBL" id="JANDBD010000015">
    <property type="protein sequence ID" value="MCP9276186.1"/>
    <property type="molecule type" value="Genomic_DNA"/>
</dbReference>
<reference evidence="10 11" key="1">
    <citation type="submission" date="2022-06" db="EMBL/GenBank/DDBJ databases">
        <title>Mycolicibacterium sp. CAU 1645 isolated from seawater.</title>
        <authorList>
            <person name="Kim W."/>
        </authorList>
    </citation>
    <scope>NUCLEOTIDE SEQUENCE [LARGE SCALE GENOMIC DNA]</scope>
    <source>
        <strain evidence="10 11">CAU 1645</strain>
    </source>
</reference>
<evidence type="ECO:0000313" key="10">
    <source>
        <dbReference type="EMBL" id="MCP9276186.1"/>
    </source>
</evidence>
<evidence type="ECO:0000256" key="3">
    <source>
        <dbReference type="ARBA" id="ARBA00023082"/>
    </source>
</evidence>
<dbReference type="PANTHER" id="PTHR43133:SF8">
    <property type="entry name" value="RNA POLYMERASE SIGMA FACTOR HI_1459-RELATED"/>
    <property type="match status" value="1"/>
</dbReference>
<dbReference type="InterPro" id="IPR007627">
    <property type="entry name" value="RNA_pol_sigma70_r2"/>
</dbReference>
<dbReference type="Gene3D" id="1.10.10.10">
    <property type="entry name" value="Winged helix-like DNA-binding domain superfamily/Winged helix DNA-binding domain"/>
    <property type="match status" value="1"/>
</dbReference>
<evidence type="ECO:0000256" key="4">
    <source>
        <dbReference type="ARBA" id="ARBA00023125"/>
    </source>
</evidence>
<feature type="compositionally biased region" description="Pro residues" evidence="6">
    <location>
        <begin position="434"/>
        <end position="446"/>
    </location>
</feature>
<organism evidence="10 11">
    <name type="scientific">Mycolicibacterium arenosum</name>
    <dbReference type="NCBI Taxonomy" id="2952157"/>
    <lineage>
        <taxon>Bacteria</taxon>
        <taxon>Bacillati</taxon>
        <taxon>Actinomycetota</taxon>
        <taxon>Actinomycetes</taxon>
        <taxon>Mycobacteriales</taxon>
        <taxon>Mycobacteriaceae</taxon>
        <taxon>Mycolicibacterium</taxon>
    </lineage>
</organism>
<dbReference type="InterPro" id="IPR036388">
    <property type="entry name" value="WH-like_DNA-bd_sf"/>
</dbReference>
<dbReference type="RefSeq" id="WP_255064108.1">
    <property type="nucleotide sequence ID" value="NZ_JANDBD010000015.1"/>
</dbReference>
<evidence type="ECO:0000256" key="2">
    <source>
        <dbReference type="ARBA" id="ARBA00023015"/>
    </source>
</evidence>
<evidence type="ECO:0000256" key="6">
    <source>
        <dbReference type="SAM" id="MobiDB-lite"/>
    </source>
</evidence>
<name>A0ABT1MAK2_9MYCO</name>
<keyword evidence="2" id="KW-0805">Transcription regulation</keyword>
<evidence type="ECO:0000313" key="11">
    <source>
        <dbReference type="Proteomes" id="UP001651690"/>
    </source>
</evidence>
<dbReference type="SUPFAM" id="SSF88659">
    <property type="entry name" value="Sigma3 and sigma4 domains of RNA polymerase sigma factors"/>
    <property type="match status" value="1"/>
</dbReference>
<feature type="transmembrane region" description="Helical" evidence="7">
    <location>
        <begin position="289"/>
        <end position="310"/>
    </location>
</feature>
<accession>A0ABT1MAK2</accession>
<gene>
    <name evidence="10" type="ORF">NM203_28765</name>
</gene>
<dbReference type="SUPFAM" id="SSF88946">
    <property type="entry name" value="Sigma2 domain of RNA polymerase sigma factors"/>
    <property type="match status" value="1"/>
</dbReference>
<keyword evidence="11" id="KW-1185">Reference proteome</keyword>
<dbReference type="InterPro" id="IPR013249">
    <property type="entry name" value="RNA_pol_sigma70_r4_t2"/>
</dbReference>
<feature type="domain" description="RNA polymerase sigma-70 region 2" evidence="8">
    <location>
        <begin position="33"/>
        <end position="100"/>
    </location>
</feature>
<feature type="domain" description="RNA polymerase sigma factor 70 region 4 type 2" evidence="9">
    <location>
        <begin position="131"/>
        <end position="178"/>
    </location>
</feature>
<comment type="caution">
    <text evidence="10">The sequence shown here is derived from an EMBL/GenBank/DDBJ whole genome shotgun (WGS) entry which is preliminary data.</text>
</comment>
<dbReference type="Pfam" id="PF08281">
    <property type="entry name" value="Sigma70_r4_2"/>
    <property type="match status" value="1"/>
</dbReference>
<dbReference type="PANTHER" id="PTHR43133">
    <property type="entry name" value="RNA POLYMERASE ECF-TYPE SIGMA FACTO"/>
    <property type="match status" value="1"/>
</dbReference>
<keyword evidence="7" id="KW-1133">Transmembrane helix</keyword>
<dbReference type="InterPro" id="IPR014284">
    <property type="entry name" value="RNA_pol_sigma-70_dom"/>
</dbReference>
<evidence type="ECO:0000259" key="8">
    <source>
        <dbReference type="Pfam" id="PF04542"/>
    </source>
</evidence>
<feature type="region of interest" description="Disordered" evidence="6">
    <location>
        <begin position="320"/>
        <end position="446"/>
    </location>
</feature>
<keyword evidence="3" id="KW-0731">Sigma factor</keyword>
<protein>
    <submittedName>
        <fullName evidence="10">Sigma-70 family RNA polymerase sigma factor</fullName>
    </submittedName>
</protein>
<evidence type="ECO:0000256" key="1">
    <source>
        <dbReference type="ARBA" id="ARBA00010641"/>
    </source>
</evidence>
<sequence>MTAVPQPDRYGPPTDAALASAAARGDQQAFGMIYDRYADRLMDYACGMLRDRDTAADCVHDAFCTAAGALDGLRDPDKLRPWLYAIVRGQVLHHMRDTRRETPVAEHYDTSSDEPEPHALAARRELASLVAEAAGGLSERDQQVLDLTYRHGLDGPELAEVLGVSQTNANTLVHRMRETVERSLGALLVARRASSGSHECQELCAMLADWDGRLTVLMRKRIGRHIDSCSTCEDQRRSAVTPAALLGGAPVFVAAPPWLRDATLDDIELVNHSSALPADGGTRGDRAGWVPMTLFIAALAAAVGLGALYLSQRSDDVMPVDRSTTLAPPAAPVSAPPAAPSTQPPPATTPPPPVQTPRSNPPPPVTTAPPPEPTTPTAAEPTPEQPPAPTPSTPPPWTPPQWTPPQWTPPQWTPPNPQPPQPVPGGPTGIAPVPATPVVPVPVPIP</sequence>